<comment type="caution">
    <text evidence="1">The sequence shown here is derived from an EMBL/GenBank/DDBJ whole genome shotgun (WGS) entry which is preliminary data.</text>
</comment>
<organism evidence="1 2">
    <name type="scientific">Catharanthus roseus</name>
    <name type="common">Madagascar periwinkle</name>
    <name type="synonym">Vinca rosea</name>
    <dbReference type="NCBI Taxonomy" id="4058"/>
    <lineage>
        <taxon>Eukaryota</taxon>
        <taxon>Viridiplantae</taxon>
        <taxon>Streptophyta</taxon>
        <taxon>Embryophyta</taxon>
        <taxon>Tracheophyta</taxon>
        <taxon>Spermatophyta</taxon>
        <taxon>Magnoliopsida</taxon>
        <taxon>eudicotyledons</taxon>
        <taxon>Gunneridae</taxon>
        <taxon>Pentapetalae</taxon>
        <taxon>asterids</taxon>
        <taxon>lamiids</taxon>
        <taxon>Gentianales</taxon>
        <taxon>Apocynaceae</taxon>
        <taxon>Rauvolfioideae</taxon>
        <taxon>Vinceae</taxon>
        <taxon>Catharanthinae</taxon>
        <taxon>Catharanthus</taxon>
    </lineage>
</organism>
<protein>
    <submittedName>
        <fullName evidence="1">Uncharacterized protein</fullName>
    </submittedName>
</protein>
<proteinExistence type="predicted"/>
<accession>A0ACC0B7X2</accession>
<keyword evidence="2" id="KW-1185">Reference proteome</keyword>
<sequence length="151" mass="16882">MKKERNKEKRKRKTQNLLSSSKKKGKRCDLGRGDAMETLANILNRAANNNKVINLLLVSCFGLLAMRSMRQQQDIENLEVEKNSLLKANKAIKATIWNSKQQLYADAVSHSETAFIPLATLKAIYGEATPSESLSCKYTVSLCSMPALCLF</sequence>
<dbReference type="EMBL" id="CM044704">
    <property type="protein sequence ID" value="KAI5668750.1"/>
    <property type="molecule type" value="Genomic_DNA"/>
</dbReference>
<dbReference type="Proteomes" id="UP001060085">
    <property type="component" value="Linkage Group LG04"/>
</dbReference>
<reference evidence="2" key="1">
    <citation type="journal article" date="2023" name="Nat. Plants">
        <title>Single-cell RNA sequencing provides a high-resolution roadmap for understanding the multicellular compartmentation of specialized metabolism.</title>
        <authorList>
            <person name="Sun S."/>
            <person name="Shen X."/>
            <person name="Li Y."/>
            <person name="Li Y."/>
            <person name="Wang S."/>
            <person name="Li R."/>
            <person name="Zhang H."/>
            <person name="Shen G."/>
            <person name="Guo B."/>
            <person name="Wei J."/>
            <person name="Xu J."/>
            <person name="St-Pierre B."/>
            <person name="Chen S."/>
            <person name="Sun C."/>
        </authorList>
    </citation>
    <scope>NUCLEOTIDE SEQUENCE [LARGE SCALE GENOMIC DNA]</scope>
</reference>
<evidence type="ECO:0000313" key="2">
    <source>
        <dbReference type="Proteomes" id="UP001060085"/>
    </source>
</evidence>
<gene>
    <name evidence="1" type="ORF">M9H77_18603</name>
</gene>
<name>A0ACC0B7X2_CATRO</name>
<evidence type="ECO:0000313" key="1">
    <source>
        <dbReference type="EMBL" id="KAI5668750.1"/>
    </source>
</evidence>